<feature type="region of interest" description="Disordered" evidence="1">
    <location>
        <begin position="588"/>
        <end position="642"/>
    </location>
</feature>
<accession>A0A914HB55</accession>
<dbReference type="AlphaFoldDB" id="A0A914HB55"/>
<feature type="compositionally biased region" description="Basic and acidic residues" evidence="1">
    <location>
        <begin position="606"/>
        <end position="634"/>
    </location>
</feature>
<evidence type="ECO:0000256" key="2">
    <source>
        <dbReference type="SAM" id="SignalP"/>
    </source>
</evidence>
<feature type="compositionally biased region" description="Low complexity" evidence="1">
    <location>
        <begin position="308"/>
        <end position="317"/>
    </location>
</feature>
<dbReference type="WBParaSite" id="Gr19_v10_g15738.t1">
    <property type="protein sequence ID" value="Gr19_v10_g15738.t1"/>
    <property type="gene ID" value="Gr19_v10_g15738"/>
</dbReference>
<dbReference type="Proteomes" id="UP000887572">
    <property type="component" value="Unplaced"/>
</dbReference>
<feature type="region of interest" description="Disordered" evidence="1">
    <location>
        <begin position="528"/>
        <end position="572"/>
    </location>
</feature>
<feature type="chain" id="PRO_5037599103" evidence="2">
    <location>
        <begin position="27"/>
        <end position="642"/>
    </location>
</feature>
<feature type="compositionally biased region" description="Basic and acidic residues" evidence="1">
    <location>
        <begin position="180"/>
        <end position="189"/>
    </location>
</feature>
<feature type="region of interest" description="Disordered" evidence="1">
    <location>
        <begin position="428"/>
        <end position="470"/>
    </location>
</feature>
<sequence length="642" mass="70744">MILPFTTFKWLLIVSIIGCFTEMVAVEEVTEQVQPVAAPNTASALAQPPEGLQQARPLSEQNLEQQQQQQQNQHNFEGAIGNESALGSAGGRALAAPLLRGQQQTQAENAVEVNGERKPFFKIHYRDGVQKAVFDETPRRVPADFEDTNSVATGGDFDAYDDSRLVDPQLEQPLFIPEIYRNETREETKTGPPKGKGGTNRPLVSPELQSRQPITIRTTTARPGAVTAPPPIPFVRPAQPFGPPPASPVSPQRPKAPPASVLNQPQASRPLPQPPLPQQPFRPPNSQPPLQPPRPPPTPNAARPPTPNQQQRPLTPNAGGAQLRNGMCHQAIFYTPQTVTELDLQRVYTHFALVVSIDQCARTCHEFNCDVAILDPISRHCQFNPSTAFRLHPACPQWPNPLYRNNVRLGQDHIRIACVTCQQRRRIPRPGQNSPMPFNGQGKQQQQTSSVRRPATGGAPPPPQHVIRTTGRDRLNAGPALLNGENSPLRIANAAALLQAAGISDDNEAGRDLSAEFHKLERLLKSAEDYLDDSEPQGERQLPADGGRTKPTVGKEVPSWQEGHPQGEGFSPLRINPLRRPYMEDPSRPHAIFYSTDNMQRQKVAGSERKSEHRQDEFVQRRVRRDGAAGRGERPPAMALLA</sequence>
<feature type="compositionally biased region" description="Polar residues" evidence="1">
    <location>
        <begin position="431"/>
        <end position="451"/>
    </location>
</feature>
<reference evidence="4" key="1">
    <citation type="submission" date="2022-11" db="UniProtKB">
        <authorList>
            <consortium name="WormBaseParasite"/>
        </authorList>
    </citation>
    <scope>IDENTIFICATION</scope>
</reference>
<protein>
    <submittedName>
        <fullName evidence="4">Uncharacterized protein</fullName>
    </submittedName>
</protein>
<proteinExistence type="predicted"/>
<organism evidence="3 4">
    <name type="scientific">Globodera rostochiensis</name>
    <name type="common">Golden nematode worm</name>
    <name type="synonym">Heterodera rostochiensis</name>
    <dbReference type="NCBI Taxonomy" id="31243"/>
    <lineage>
        <taxon>Eukaryota</taxon>
        <taxon>Metazoa</taxon>
        <taxon>Ecdysozoa</taxon>
        <taxon>Nematoda</taxon>
        <taxon>Chromadorea</taxon>
        <taxon>Rhabditida</taxon>
        <taxon>Tylenchina</taxon>
        <taxon>Tylenchomorpha</taxon>
        <taxon>Tylenchoidea</taxon>
        <taxon>Heteroderidae</taxon>
        <taxon>Heteroderinae</taxon>
        <taxon>Globodera</taxon>
    </lineage>
</organism>
<feature type="compositionally biased region" description="Polar residues" evidence="1">
    <location>
        <begin position="207"/>
        <end position="221"/>
    </location>
</feature>
<evidence type="ECO:0000256" key="1">
    <source>
        <dbReference type="SAM" id="MobiDB-lite"/>
    </source>
</evidence>
<feature type="compositionally biased region" description="Pro residues" evidence="1">
    <location>
        <begin position="271"/>
        <end position="307"/>
    </location>
</feature>
<name>A0A914HB55_GLORO</name>
<keyword evidence="2" id="KW-0732">Signal</keyword>
<keyword evidence="3" id="KW-1185">Reference proteome</keyword>
<evidence type="ECO:0000313" key="3">
    <source>
        <dbReference type="Proteomes" id="UP000887572"/>
    </source>
</evidence>
<feature type="signal peptide" evidence="2">
    <location>
        <begin position="1"/>
        <end position="26"/>
    </location>
</feature>
<evidence type="ECO:0000313" key="4">
    <source>
        <dbReference type="WBParaSite" id="Gr19_v10_g15738.t1"/>
    </source>
</evidence>
<feature type="region of interest" description="Disordered" evidence="1">
    <location>
        <begin position="177"/>
        <end position="322"/>
    </location>
</feature>
<feature type="compositionally biased region" description="Pro residues" evidence="1">
    <location>
        <begin position="228"/>
        <end position="248"/>
    </location>
</feature>